<dbReference type="OrthoDB" id="637051at2"/>
<proteinExistence type="predicted"/>
<evidence type="ECO:0000313" key="4">
    <source>
        <dbReference type="Proteomes" id="UP000002215"/>
    </source>
</evidence>
<gene>
    <name evidence="3" type="ordered locus">Cpin_3529</name>
</gene>
<evidence type="ECO:0000256" key="2">
    <source>
        <dbReference type="SAM" id="SignalP"/>
    </source>
</evidence>
<evidence type="ECO:0000313" key="3">
    <source>
        <dbReference type="EMBL" id="ACU60993.1"/>
    </source>
</evidence>
<feature type="chain" id="PRO_5037150086" evidence="2">
    <location>
        <begin position="19"/>
        <end position="285"/>
    </location>
</feature>
<protein>
    <submittedName>
        <fullName evidence="3">Uncharacterized protein</fullName>
    </submittedName>
</protein>
<reference evidence="3 4" key="2">
    <citation type="journal article" date="2010" name="Stand. Genomic Sci.">
        <title>Complete genome sequence of Chitinophaga pinensis type strain (UQM 2034).</title>
        <authorList>
            <person name="Glavina Del Rio T."/>
            <person name="Abt B."/>
            <person name="Spring S."/>
            <person name="Lapidus A."/>
            <person name="Nolan M."/>
            <person name="Tice H."/>
            <person name="Copeland A."/>
            <person name="Cheng J.F."/>
            <person name="Chen F."/>
            <person name="Bruce D."/>
            <person name="Goodwin L."/>
            <person name="Pitluck S."/>
            <person name="Ivanova N."/>
            <person name="Mavromatis K."/>
            <person name="Mikhailova N."/>
            <person name="Pati A."/>
            <person name="Chen A."/>
            <person name="Palaniappan K."/>
            <person name="Land M."/>
            <person name="Hauser L."/>
            <person name="Chang Y.J."/>
            <person name="Jeffries C.D."/>
            <person name="Chain P."/>
            <person name="Saunders E."/>
            <person name="Detter J.C."/>
            <person name="Brettin T."/>
            <person name="Rohde M."/>
            <person name="Goker M."/>
            <person name="Bristow J."/>
            <person name="Eisen J.A."/>
            <person name="Markowitz V."/>
            <person name="Hugenholtz P."/>
            <person name="Kyrpides N.C."/>
            <person name="Klenk H.P."/>
            <person name="Lucas S."/>
        </authorList>
    </citation>
    <scope>NUCLEOTIDE SEQUENCE [LARGE SCALE GENOMIC DNA]</scope>
    <source>
        <strain evidence="4">ATCC 43595 / DSM 2588 / LMG 13176 / NBRC 15968 / NCIMB 11800 / UQM 2034</strain>
    </source>
</reference>
<name>A0A979GRW5_CHIPD</name>
<dbReference type="KEGG" id="cpi:Cpin_3529"/>
<sequence length="285" mass="32938">MFYKLLIAVLLLTTSVYAQRPSLPTTPLDITARIFDKEGFRQISKFSTGEYKGHPRGTDLSKDASCQFTLLKQSAEQAVVAVTILSPAEEGLDLYLHFIKEDATWKVKACRALAMTGMIQRMRDEMKKLTLNQVDSIIEAEKNSDKEYKSFTSRDHYYYELGNADLTLKQDDNIIKHFNDHKAKFEQLKDAALKELQENKEDHAERQIRLIKSRENEYHQLFISNVSYGGYMISEHCLTFLIGGMLDNTVGYLYVQDKKDLPEMSDNRVIMLREIGEGWYLYKTT</sequence>
<dbReference type="AlphaFoldDB" id="A0A979GRW5"/>
<dbReference type="RefSeq" id="WP_012791166.1">
    <property type="nucleotide sequence ID" value="NC_013132.1"/>
</dbReference>
<feature type="coiled-coil region" evidence="1">
    <location>
        <begin position="182"/>
        <end position="213"/>
    </location>
</feature>
<reference evidence="4" key="1">
    <citation type="submission" date="2009-08" db="EMBL/GenBank/DDBJ databases">
        <title>The complete genome of Chitinophaga pinensis DSM 2588.</title>
        <authorList>
            <consortium name="US DOE Joint Genome Institute (JGI-PGF)"/>
            <person name="Lucas S."/>
            <person name="Copeland A."/>
            <person name="Lapidus A."/>
            <person name="Glavina del Rio T."/>
            <person name="Dalin E."/>
            <person name="Tice H."/>
            <person name="Bruce D."/>
            <person name="Goodwin L."/>
            <person name="Pitluck S."/>
            <person name="Kyrpides N."/>
            <person name="Mavromatis K."/>
            <person name="Ivanova N."/>
            <person name="Mikhailova N."/>
            <person name="Sims D."/>
            <person name="Meinche L."/>
            <person name="Brettin T."/>
            <person name="Detter J.C."/>
            <person name="Han C."/>
            <person name="Larimer F."/>
            <person name="Land M."/>
            <person name="Hauser L."/>
            <person name="Markowitz V."/>
            <person name="Cheng J.-F."/>
            <person name="Hugenholtz P."/>
            <person name="Woyke T."/>
            <person name="Wu D."/>
            <person name="Spring S."/>
            <person name="Klenk H.-P."/>
            <person name="Eisen J.A."/>
        </authorList>
    </citation>
    <scope>NUCLEOTIDE SEQUENCE [LARGE SCALE GENOMIC DNA]</scope>
    <source>
        <strain evidence="4">ATCC 43595 / DSM 2588 / LMG 13176 / NBRC 15968 / NCIMB 11800 / UQM 2034</strain>
    </source>
</reference>
<dbReference type="Proteomes" id="UP000002215">
    <property type="component" value="Chromosome"/>
</dbReference>
<keyword evidence="1" id="KW-0175">Coiled coil</keyword>
<dbReference type="EMBL" id="CP001699">
    <property type="protein sequence ID" value="ACU60993.1"/>
    <property type="molecule type" value="Genomic_DNA"/>
</dbReference>
<evidence type="ECO:0000256" key="1">
    <source>
        <dbReference type="SAM" id="Coils"/>
    </source>
</evidence>
<accession>A0A979GRW5</accession>
<keyword evidence="2" id="KW-0732">Signal</keyword>
<organism evidence="3 4">
    <name type="scientific">Chitinophaga pinensis (strain ATCC 43595 / DSM 2588 / LMG 13176 / NBRC 15968 / NCIMB 11800 / UQM 2034)</name>
    <dbReference type="NCBI Taxonomy" id="485918"/>
    <lineage>
        <taxon>Bacteria</taxon>
        <taxon>Pseudomonadati</taxon>
        <taxon>Bacteroidota</taxon>
        <taxon>Chitinophagia</taxon>
        <taxon>Chitinophagales</taxon>
        <taxon>Chitinophagaceae</taxon>
        <taxon>Chitinophaga</taxon>
    </lineage>
</organism>
<feature type="signal peptide" evidence="2">
    <location>
        <begin position="1"/>
        <end position="18"/>
    </location>
</feature>